<protein>
    <submittedName>
        <fullName evidence="2">Uncharacterized protein</fullName>
    </submittedName>
</protein>
<keyword evidence="1" id="KW-0175">Coiled coil</keyword>
<name>A0A383ALQ2_9ZZZZ</name>
<dbReference type="AlphaFoldDB" id="A0A383ALQ2"/>
<gene>
    <name evidence="2" type="ORF">METZ01_LOCUS461601</name>
</gene>
<sequence length="223" mass="25340">MVLGFLFSGNANAGVNEPGTGFLGKCKGALKWEHKKLKKIYLEKDKKINVIIYASCTADRWGWGIKKGKNLEALHKKAYKSCLKASKKWTPGEDCYLYAVNEEMVWKYDKAKESVKTKAKLAKAKAELAKAKAEEERMAQIDKKPGRFFEDQPDVNDDHQIHFIYLLSLDGKDSELDISGWIEKRVNSVNRKFLKMSAKNKKSNGIGQQFKLDMTKEGKLDVT</sequence>
<accession>A0A383ALQ2</accession>
<feature type="non-terminal residue" evidence="2">
    <location>
        <position position="223"/>
    </location>
</feature>
<feature type="coiled-coil region" evidence="1">
    <location>
        <begin position="114"/>
        <end position="143"/>
    </location>
</feature>
<reference evidence="2" key="1">
    <citation type="submission" date="2018-05" db="EMBL/GenBank/DDBJ databases">
        <authorList>
            <person name="Lanie J.A."/>
            <person name="Ng W.-L."/>
            <person name="Kazmierczak K.M."/>
            <person name="Andrzejewski T.M."/>
            <person name="Davidsen T.M."/>
            <person name="Wayne K.J."/>
            <person name="Tettelin H."/>
            <person name="Glass J.I."/>
            <person name="Rusch D."/>
            <person name="Podicherti R."/>
            <person name="Tsui H.-C.T."/>
            <person name="Winkler M.E."/>
        </authorList>
    </citation>
    <scope>NUCLEOTIDE SEQUENCE</scope>
</reference>
<dbReference type="EMBL" id="UINC01193234">
    <property type="protein sequence ID" value="SVE08747.1"/>
    <property type="molecule type" value="Genomic_DNA"/>
</dbReference>
<organism evidence="2">
    <name type="scientific">marine metagenome</name>
    <dbReference type="NCBI Taxonomy" id="408172"/>
    <lineage>
        <taxon>unclassified sequences</taxon>
        <taxon>metagenomes</taxon>
        <taxon>ecological metagenomes</taxon>
    </lineage>
</organism>
<evidence type="ECO:0000256" key="1">
    <source>
        <dbReference type="SAM" id="Coils"/>
    </source>
</evidence>
<proteinExistence type="predicted"/>
<evidence type="ECO:0000313" key="2">
    <source>
        <dbReference type="EMBL" id="SVE08747.1"/>
    </source>
</evidence>